<keyword evidence="5 8" id="KW-0812">Transmembrane</keyword>
<evidence type="ECO:0000256" key="8">
    <source>
        <dbReference type="SAM" id="Phobius"/>
    </source>
</evidence>
<evidence type="ECO:0000256" key="7">
    <source>
        <dbReference type="ARBA" id="ARBA00023136"/>
    </source>
</evidence>
<feature type="domain" description="ArnT-like N-terminal" evidence="9">
    <location>
        <begin position="35"/>
        <end position="237"/>
    </location>
</feature>
<feature type="transmembrane region" description="Helical" evidence="8">
    <location>
        <begin position="164"/>
        <end position="197"/>
    </location>
</feature>
<feature type="transmembrane region" description="Helical" evidence="8">
    <location>
        <begin position="292"/>
        <end position="309"/>
    </location>
</feature>
<evidence type="ECO:0000256" key="5">
    <source>
        <dbReference type="ARBA" id="ARBA00022692"/>
    </source>
</evidence>
<feature type="transmembrane region" description="Helical" evidence="8">
    <location>
        <begin position="404"/>
        <end position="422"/>
    </location>
</feature>
<keyword evidence="4 10" id="KW-0808">Transferase</keyword>
<feature type="transmembrane region" description="Helical" evidence="8">
    <location>
        <begin position="344"/>
        <end position="367"/>
    </location>
</feature>
<evidence type="ECO:0000313" key="10">
    <source>
        <dbReference type="EMBL" id="GGG40407.1"/>
    </source>
</evidence>
<evidence type="ECO:0000256" key="1">
    <source>
        <dbReference type="ARBA" id="ARBA00004651"/>
    </source>
</evidence>
<feature type="transmembrane region" description="Helical" evidence="8">
    <location>
        <begin position="373"/>
        <end position="395"/>
    </location>
</feature>
<evidence type="ECO:0000259" key="9">
    <source>
        <dbReference type="Pfam" id="PF02366"/>
    </source>
</evidence>
<feature type="transmembrane region" description="Helical" evidence="8">
    <location>
        <begin position="12"/>
        <end position="32"/>
    </location>
</feature>
<keyword evidence="6 8" id="KW-1133">Transmembrane helix</keyword>
<accession>A0ABQ1WSH7</accession>
<dbReference type="PANTHER" id="PTHR33908">
    <property type="entry name" value="MANNOSYLTRANSFERASE YKCB-RELATED"/>
    <property type="match status" value="1"/>
</dbReference>
<keyword evidence="11" id="KW-1185">Reference proteome</keyword>
<feature type="transmembrane region" description="Helical" evidence="8">
    <location>
        <begin position="209"/>
        <end position="228"/>
    </location>
</feature>
<feature type="transmembrane region" description="Helical" evidence="8">
    <location>
        <begin position="115"/>
        <end position="133"/>
    </location>
</feature>
<dbReference type="EMBL" id="BMIX01000006">
    <property type="protein sequence ID" value="GGG40407.1"/>
    <property type="molecule type" value="Genomic_DNA"/>
</dbReference>
<organism evidence="10 11">
    <name type="scientific">Christiangramia forsetii</name>
    <dbReference type="NCBI Taxonomy" id="411153"/>
    <lineage>
        <taxon>Bacteria</taxon>
        <taxon>Pseudomonadati</taxon>
        <taxon>Bacteroidota</taxon>
        <taxon>Flavobacteriia</taxon>
        <taxon>Flavobacteriales</taxon>
        <taxon>Flavobacteriaceae</taxon>
        <taxon>Christiangramia</taxon>
    </lineage>
</organism>
<feature type="transmembrane region" description="Helical" evidence="8">
    <location>
        <begin position="89"/>
        <end position="109"/>
    </location>
</feature>
<dbReference type="GO" id="GO:0016740">
    <property type="term" value="F:transferase activity"/>
    <property type="evidence" value="ECO:0007669"/>
    <property type="project" value="UniProtKB-KW"/>
</dbReference>
<dbReference type="Proteomes" id="UP000605733">
    <property type="component" value="Unassembled WGS sequence"/>
</dbReference>
<protein>
    <submittedName>
        <fullName evidence="10">Glycosyl transferase</fullName>
    </submittedName>
</protein>
<dbReference type="RefSeq" id="WP_011709107.1">
    <property type="nucleotide sequence ID" value="NZ_BMIX01000006.1"/>
</dbReference>
<gene>
    <name evidence="10" type="ORF">GCM10011532_25160</name>
</gene>
<keyword evidence="3" id="KW-0328">Glycosyltransferase</keyword>
<feature type="transmembrane region" description="Helical" evidence="8">
    <location>
        <begin position="258"/>
        <end position="280"/>
    </location>
</feature>
<dbReference type="InterPro" id="IPR050297">
    <property type="entry name" value="LipidA_mod_glycosyltrf_83"/>
</dbReference>
<evidence type="ECO:0000256" key="4">
    <source>
        <dbReference type="ARBA" id="ARBA00022679"/>
    </source>
</evidence>
<feature type="transmembrane region" description="Helical" evidence="8">
    <location>
        <begin position="315"/>
        <end position="332"/>
    </location>
</feature>
<sequence>MTLKNTTDRFYLLFICLAFICLIIGLGSYGLAESSEARYAEISREMFLSGDYLNPQLLGIFHFHKPPITYYITSLGYKIFGINEFGARFFLQVAIVIQLLLIYGLAHLLFRSRKIAFLSGLIYFSMPIVLISSRNLTTDAYLTTFIMAAIFSWQYYISNKKLPFLYLFYILLGLSLLTKGPVALLFVLVYIFTYKIICKSGFKINTHHVFGVLICLTIGASWFLLLVVENPKLWDYFIEKQIAGRMTGSSFSERAKPFWYFIPIIFGLLLPWLVGSIPTFKFKLKSLYKTKNQSLVLLISSSLLILLFSVFRTKLILYILPVFWMMVIYIAKQLESLDKESKKCISLVYLIILTILFIGLLICWFSEFEFINIHTSAIITSFLVTIFSFAVHYFIENDKKYKPAVVGAIFSGAVLLISSTILKTNSPLINSTRHMANFINTISKEKDKTILVYDYLLTSIPFYSNAEYITLQSTHRTTDREVQFQNNEDWRKQLWDVNTPDVIANLKQLSKARHTFLLVRNKSELNENIQFLRNAFDQKKEYPKWTIFYNN</sequence>
<keyword evidence="7 8" id="KW-0472">Membrane</keyword>
<reference evidence="11" key="1">
    <citation type="journal article" date="2019" name="Int. J. Syst. Evol. Microbiol.">
        <title>The Global Catalogue of Microorganisms (GCM) 10K type strain sequencing project: providing services to taxonomists for standard genome sequencing and annotation.</title>
        <authorList>
            <consortium name="The Broad Institute Genomics Platform"/>
            <consortium name="The Broad Institute Genome Sequencing Center for Infectious Disease"/>
            <person name="Wu L."/>
            <person name="Ma J."/>
        </authorList>
    </citation>
    <scope>NUCLEOTIDE SEQUENCE [LARGE SCALE GENOMIC DNA]</scope>
    <source>
        <strain evidence="11">CGMCC 1.15422</strain>
    </source>
</reference>
<evidence type="ECO:0000256" key="2">
    <source>
        <dbReference type="ARBA" id="ARBA00022475"/>
    </source>
</evidence>
<evidence type="ECO:0000313" key="11">
    <source>
        <dbReference type="Proteomes" id="UP000605733"/>
    </source>
</evidence>
<feature type="transmembrane region" description="Helical" evidence="8">
    <location>
        <begin position="140"/>
        <end position="158"/>
    </location>
</feature>
<dbReference type="InterPro" id="IPR003342">
    <property type="entry name" value="ArnT-like_N"/>
</dbReference>
<proteinExistence type="predicted"/>
<comment type="caution">
    <text evidence="10">The sequence shown here is derived from an EMBL/GenBank/DDBJ whole genome shotgun (WGS) entry which is preliminary data.</text>
</comment>
<comment type="subcellular location">
    <subcellularLocation>
        <location evidence="1">Cell membrane</location>
        <topology evidence="1">Multi-pass membrane protein</topology>
    </subcellularLocation>
</comment>
<keyword evidence="2" id="KW-1003">Cell membrane</keyword>
<evidence type="ECO:0000256" key="3">
    <source>
        <dbReference type="ARBA" id="ARBA00022676"/>
    </source>
</evidence>
<dbReference type="Pfam" id="PF02366">
    <property type="entry name" value="PMT"/>
    <property type="match status" value="1"/>
</dbReference>
<dbReference type="PANTHER" id="PTHR33908:SF3">
    <property type="entry name" value="UNDECAPRENYL PHOSPHATE-ALPHA-4-AMINO-4-DEOXY-L-ARABINOSE ARABINOSYL TRANSFERASE"/>
    <property type="match status" value="1"/>
</dbReference>
<name>A0ABQ1WSH7_9FLAO</name>
<evidence type="ECO:0000256" key="6">
    <source>
        <dbReference type="ARBA" id="ARBA00022989"/>
    </source>
</evidence>